<evidence type="ECO:0000313" key="2">
    <source>
        <dbReference type="EMBL" id="MFC5498589.1"/>
    </source>
</evidence>
<evidence type="ECO:0000313" key="3">
    <source>
        <dbReference type="Proteomes" id="UP001596037"/>
    </source>
</evidence>
<accession>A0ABW0NF82</accession>
<feature type="domain" description="VOC" evidence="1">
    <location>
        <begin position="1"/>
        <end position="47"/>
    </location>
</feature>
<comment type="caution">
    <text evidence="2">The sequence shown here is derived from an EMBL/GenBank/DDBJ whole genome shotgun (WGS) entry which is preliminary data.</text>
</comment>
<dbReference type="Pfam" id="PF00903">
    <property type="entry name" value="Glyoxalase"/>
    <property type="match status" value="1"/>
</dbReference>
<name>A0ABW0NF82_9BURK</name>
<dbReference type="RefSeq" id="WP_376850679.1">
    <property type="nucleotide sequence ID" value="NZ_JBHSMF010000009.1"/>
</dbReference>
<dbReference type="InterPro" id="IPR037523">
    <property type="entry name" value="VOC_core"/>
</dbReference>
<evidence type="ECO:0000259" key="1">
    <source>
        <dbReference type="PROSITE" id="PS51819"/>
    </source>
</evidence>
<sequence length="51" mass="5494">MDDLDALYARASAAGAQVVKALNTEPWGMREFGLRTVDGHRIMFGQEVGAA</sequence>
<gene>
    <name evidence="2" type="ORF">ACFPOE_13665</name>
</gene>
<dbReference type="InterPro" id="IPR004360">
    <property type="entry name" value="Glyas_Fos-R_dOase_dom"/>
</dbReference>
<proteinExistence type="predicted"/>
<dbReference type="PROSITE" id="PS51819">
    <property type="entry name" value="VOC"/>
    <property type="match status" value="1"/>
</dbReference>
<dbReference type="Proteomes" id="UP001596037">
    <property type="component" value="Unassembled WGS sequence"/>
</dbReference>
<organism evidence="2 3">
    <name type="scientific">Caenimonas terrae</name>
    <dbReference type="NCBI Taxonomy" id="696074"/>
    <lineage>
        <taxon>Bacteria</taxon>
        <taxon>Pseudomonadati</taxon>
        <taxon>Pseudomonadota</taxon>
        <taxon>Betaproteobacteria</taxon>
        <taxon>Burkholderiales</taxon>
        <taxon>Comamonadaceae</taxon>
        <taxon>Caenimonas</taxon>
    </lineage>
</organism>
<dbReference type="Gene3D" id="3.30.720.110">
    <property type="match status" value="1"/>
</dbReference>
<protein>
    <submittedName>
        <fullName evidence="2">VOC family protein</fullName>
    </submittedName>
</protein>
<reference evidence="3" key="1">
    <citation type="journal article" date="2019" name="Int. J. Syst. Evol. Microbiol.">
        <title>The Global Catalogue of Microorganisms (GCM) 10K type strain sequencing project: providing services to taxonomists for standard genome sequencing and annotation.</title>
        <authorList>
            <consortium name="The Broad Institute Genomics Platform"/>
            <consortium name="The Broad Institute Genome Sequencing Center for Infectious Disease"/>
            <person name="Wu L."/>
            <person name="Ma J."/>
        </authorList>
    </citation>
    <scope>NUCLEOTIDE SEQUENCE [LARGE SCALE GENOMIC DNA]</scope>
    <source>
        <strain evidence="3">CCUG 57401</strain>
    </source>
</reference>
<dbReference type="InterPro" id="IPR029068">
    <property type="entry name" value="Glyas_Bleomycin-R_OHBP_Dase"/>
</dbReference>
<keyword evidence="3" id="KW-1185">Reference proteome</keyword>
<dbReference type="EMBL" id="JBHSMF010000009">
    <property type="protein sequence ID" value="MFC5498589.1"/>
    <property type="molecule type" value="Genomic_DNA"/>
</dbReference>
<dbReference type="SUPFAM" id="SSF54593">
    <property type="entry name" value="Glyoxalase/Bleomycin resistance protein/Dihydroxybiphenyl dioxygenase"/>
    <property type="match status" value="1"/>
</dbReference>